<dbReference type="SUPFAM" id="SSF109775">
    <property type="entry name" value="Mannose-6-phosphate receptor binding protein 1 (Tip47), C-terminal domain"/>
    <property type="match status" value="1"/>
</dbReference>
<dbReference type="Gene3D" id="3.30.720.170">
    <property type="entry name" value="Perilipin, alpha-beta domain"/>
    <property type="match status" value="1"/>
</dbReference>
<proteinExistence type="inferred from homology"/>
<sequence length="432" mass="47628">MSSPGEEVMSVSPGNTEHEDQSVIKRIADLPLVSSTYEMVSSTYTSAKRSHPTIQAVFERAEMGMKNIATSAASSAEPVLNIIEPQIAVANNYACRGLDKLQETFPVMHQTVEKVVSNAKDLVISVKNSAYAKVIETKNIVSSMIDVATEAAMENMGVAICTVKSAVRIMTEVSVGQMASGVDKVIEKSDDLLEQFLPITDEELAAIAASASLEGSGVVPLEKQKEEQSYYVRLGSLSTKLRSRAYHHSLAKVRMIKQSAQQALFQLEQIIYLLKYTKEMLDQKVHKGQEKVYQMWKEWYKSQPEQGQSSGASQAEMESHALATSHNVAQQMQELCQKLLVYMQGLPEHLQQKIQQAQCDLKELQAVVCSATSFQELPSGFLKESSEKVNKAQEAVHEVMVYVTKSIPLSWVVGPFSPIESSAGESMVQENP</sequence>
<comment type="similarity">
    <text evidence="2 4">Belongs to the perilipin family.</text>
</comment>
<organism evidence="6 7">
    <name type="scientific">Python bivittatus</name>
    <name type="common">Burmese python</name>
    <name type="synonym">Python molurus bivittatus</name>
    <dbReference type="NCBI Taxonomy" id="176946"/>
    <lineage>
        <taxon>Eukaryota</taxon>
        <taxon>Metazoa</taxon>
        <taxon>Chordata</taxon>
        <taxon>Craniata</taxon>
        <taxon>Vertebrata</taxon>
        <taxon>Euteleostomi</taxon>
        <taxon>Lepidosauria</taxon>
        <taxon>Squamata</taxon>
        <taxon>Bifurcata</taxon>
        <taxon>Unidentata</taxon>
        <taxon>Episquamata</taxon>
        <taxon>Toxicofera</taxon>
        <taxon>Serpentes</taxon>
        <taxon>Henophidia</taxon>
        <taxon>Pythonidae</taxon>
        <taxon>Python</taxon>
    </lineage>
</organism>
<keyword evidence="6" id="KW-1185">Reference proteome</keyword>
<dbReference type="OMA" id="MWKEWYK"/>
<dbReference type="PANTHER" id="PTHR14024">
    <property type="entry name" value="PERILIPIN"/>
    <property type="match status" value="1"/>
</dbReference>
<dbReference type="OrthoDB" id="376826at2759"/>
<dbReference type="InterPro" id="IPR004279">
    <property type="entry name" value="Perilipin"/>
</dbReference>
<evidence type="ECO:0000256" key="5">
    <source>
        <dbReference type="SAM" id="MobiDB-lite"/>
    </source>
</evidence>
<comment type="subcellular location">
    <subcellularLocation>
        <location evidence="1">Lipid droplet</location>
    </subcellularLocation>
</comment>
<dbReference type="GO" id="GO:0010890">
    <property type="term" value="P:positive regulation of triglyceride storage"/>
    <property type="evidence" value="ECO:0007669"/>
    <property type="project" value="TreeGrafter"/>
</dbReference>
<protein>
    <recommendedName>
        <fullName evidence="4">Perilipin</fullName>
    </recommendedName>
</protein>
<dbReference type="AlphaFoldDB" id="A0A9F5IZQ5"/>
<dbReference type="GO" id="GO:0005811">
    <property type="term" value="C:lipid droplet"/>
    <property type="evidence" value="ECO:0007669"/>
    <property type="project" value="UniProtKB-SubCell"/>
</dbReference>
<keyword evidence="3" id="KW-0551">Lipid droplet</keyword>
<dbReference type="GO" id="GO:0019915">
    <property type="term" value="P:lipid storage"/>
    <property type="evidence" value="ECO:0007669"/>
    <property type="project" value="TreeGrafter"/>
</dbReference>
<evidence type="ECO:0000256" key="3">
    <source>
        <dbReference type="ARBA" id="ARBA00022677"/>
    </source>
</evidence>
<dbReference type="RefSeq" id="XP_025029202.1">
    <property type="nucleotide sequence ID" value="XM_025173434.1"/>
</dbReference>
<evidence type="ECO:0000313" key="7">
    <source>
        <dbReference type="RefSeq" id="XP_025029202.1"/>
    </source>
</evidence>
<accession>A0A9F5IZQ5</accession>
<reference evidence="7" key="1">
    <citation type="submission" date="2025-08" db="UniProtKB">
        <authorList>
            <consortium name="RefSeq"/>
        </authorList>
    </citation>
    <scope>IDENTIFICATION</scope>
    <source>
        <tissue evidence="7">Liver</tissue>
    </source>
</reference>
<evidence type="ECO:0000256" key="2">
    <source>
        <dbReference type="ARBA" id="ARBA00006311"/>
    </source>
</evidence>
<dbReference type="KEGG" id="pbi:103054837"/>
<evidence type="ECO:0000256" key="4">
    <source>
        <dbReference type="PIRNR" id="PIRNR036881"/>
    </source>
</evidence>
<name>A0A9F5IZQ5_PYTBI</name>
<feature type="region of interest" description="Disordered" evidence="5">
    <location>
        <begin position="1"/>
        <end position="21"/>
    </location>
</feature>
<dbReference type="Pfam" id="PF03036">
    <property type="entry name" value="Perilipin"/>
    <property type="match status" value="1"/>
</dbReference>
<dbReference type="GeneID" id="103054837"/>
<gene>
    <name evidence="7" type="primary">LOC103054837</name>
</gene>
<dbReference type="PIRSF" id="PIRSF036881">
    <property type="entry name" value="PAT"/>
    <property type="match status" value="1"/>
</dbReference>
<dbReference type="Gene3D" id="1.20.120.340">
    <property type="entry name" value="Flagellar protein FliS"/>
    <property type="match status" value="1"/>
</dbReference>
<dbReference type="Proteomes" id="UP000695026">
    <property type="component" value="Unplaced"/>
</dbReference>
<evidence type="ECO:0000313" key="6">
    <source>
        <dbReference type="Proteomes" id="UP000695026"/>
    </source>
</evidence>
<dbReference type="GO" id="GO:0005829">
    <property type="term" value="C:cytosol"/>
    <property type="evidence" value="ECO:0007669"/>
    <property type="project" value="TreeGrafter"/>
</dbReference>
<dbReference type="PANTHER" id="PTHR14024:SF51">
    <property type="entry name" value="PERILIPIN-RELATED"/>
    <property type="match status" value="1"/>
</dbReference>
<evidence type="ECO:0000256" key="1">
    <source>
        <dbReference type="ARBA" id="ARBA00004502"/>
    </source>
</evidence>